<reference evidence="3" key="2">
    <citation type="journal article" date="2021" name="PeerJ">
        <title>Extensive microbial diversity within the chicken gut microbiome revealed by metagenomics and culture.</title>
        <authorList>
            <person name="Gilroy R."/>
            <person name="Ravi A."/>
            <person name="Getino M."/>
            <person name="Pursley I."/>
            <person name="Horton D.L."/>
            <person name="Alikhan N.F."/>
            <person name="Baker D."/>
            <person name="Gharbi K."/>
            <person name="Hall N."/>
            <person name="Watson M."/>
            <person name="Adriaenssens E.M."/>
            <person name="Foster-Nyarko E."/>
            <person name="Jarju S."/>
            <person name="Secka A."/>
            <person name="Antonio M."/>
            <person name="Oren A."/>
            <person name="Chaudhuri R.R."/>
            <person name="La Ragione R."/>
            <person name="Hildebrand F."/>
            <person name="Pallen M.J."/>
        </authorList>
    </citation>
    <scope>NUCLEOTIDE SEQUENCE</scope>
    <source>
        <strain evidence="3">B1-16210</strain>
    </source>
</reference>
<evidence type="ECO:0000313" key="3">
    <source>
        <dbReference type="EMBL" id="MBO8407588.1"/>
    </source>
</evidence>
<accession>A0A940DFW2</accession>
<evidence type="ECO:0000313" key="4">
    <source>
        <dbReference type="Proteomes" id="UP000721442"/>
    </source>
</evidence>
<dbReference type="EMBL" id="JADINE010000049">
    <property type="protein sequence ID" value="MBO8407588.1"/>
    <property type="molecule type" value="Genomic_DNA"/>
</dbReference>
<gene>
    <name evidence="3" type="ORF">IAC77_03980</name>
</gene>
<keyword evidence="2" id="KW-0378">Hydrolase</keyword>
<evidence type="ECO:0000256" key="2">
    <source>
        <dbReference type="ARBA" id="ARBA00022801"/>
    </source>
</evidence>
<dbReference type="InterPro" id="IPR029069">
    <property type="entry name" value="HotDog_dom_sf"/>
</dbReference>
<dbReference type="PANTHER" id="PTHR31793">
    <property type="entry name" value="4-HYDROXYBENZOYL-COA THIOESTERASE FAMILY MEMBER"/>
    <property type="match status" value="1"/>
</dbReference>
<dbReference type="Gene3D" id="3.10.129.10">
    <property type="entry name" value="Hotdog Thioesterase"/>
    <property type="match status" value="1"/>
</dbReference>
<comment type="similarity">
    <text evidence="1">Belongs to the 4-hydroxybenzoyl-CoA thioesterase family.</text>
</comment>
<evidence type="ECO:0000256" key="1">
    <source>
        <dbReference type="ARBA" id="ARBA00005953"/>
    </source>
</evidence>
<dbReference type="InterPro" id="IPR050563">
    <property type="entry name" value="4-hydroxybenzoyl-CoA_TE"/>
</dbReference>
<name>A0A940DFW2_9PROT</name>
<dbReference type="Proteomes" id="UP000721442">
    <property type="component" value="Unassembled WGS sequence"/>
</dbReference>
<dbReference type="Pfam" id="PF13279">
    <property type="entry name" value="4HBT_2"/>
    <property type="match status" value="1"/>
</dbReference>
<proteinExistence type="inferred from homology"/>
<sequence length="125" mass="13907">MRTYTFPFAIAYADTDAGGIAYHGRYIEIAERARMNILRGIKFPDGDVGFVIRDLSIRYVRPLFLGDEFVVETTVTKFGAASMSVEQKFVKDDEICAILSGTAAYIGADMQPKRIPESVAAPFRE</sequence>
<dbReference type="AlphaFoldDB" id="A0A940DFW2"/>
<dbReference type="GO" id="GO:0047617">
    <property type="term" value="F:fatty acyl-CoA hydrolase activity"/>
    <property type="evidence" value="ECO:0007669"/>
    <property type="project" value="TreeGrafter"/>
</dbReference>
<dbReference type="InterPro" id="IPR006684">
    <property type="entry name" value="YbgC/YbaW"/>
</dbReference>
<dbReference type="CDD" id="cd00586">
    <property type="entry name" value="4HBT"/>
    <property type="match status" value="1"/>
</dbReference>
<dbReference type="PIRSF" id="PIRSF003230">
    <property type="entry name" value="YbgC"/>
    <property type="match status" value="1"/>
</dbReference>
<protein>
    <submittedName>
        <fullName evidence="3">Acyl-CoA thioesterase</fullName>
    </submittedName>
</protein>
<dbReference type="PANTHER" id="PTHR31793:SF37">
    <property type="entry name" value="ACYL-COA THIOESTER HYDROLASE YBGC"/>
    <property type="match status" value="1"/>
</dbReference>
<comment type="caution">
    <text evidence="3">The sequence shown here is derived from an EMBL/GenBank/DDBJ whole genome shotgun (WGS) entry which is preliminary data.</text>
</comment>
<reference evidence="3" key="1">
    <citation type="submission" date="2020-10" db="EMBL/GenBank/DDBJ databases">
        <authorList>
            <person name="Gilroy R."/>
        </authorList>
    </citation>
    <scope>NUCLEOTIDE SEQUENCE</scope>
    <source>
        <strain evidence="3">B1-16210</strain>
    </source>
</reference>
<organism evidence="3 4">
    <name type="scientific">Candidatus Enterousia excrementavium</name>
    <dbReference type="NCBI Taxonomy" id="2840789"/>
    <lineage>
        <taxon>Bacteria</taxon>
        <taxon>Pseudomonadati</taxon>
        <taxon>Pseudomonadota</taxon>
        <taxon>Alphaproteobacteria</taxon>
        <taxon>Candidatus Enterousia</taxon>
    </lineage>
</organism>
<dbReference type="SUPFAM" id="SSF54637">
    <property type="entry name" value="Thioesterase/thiol ester dehydrase-isomerase"/>
    <property type="match status" value="1"/>
</dbReference>